<accession>D3SP40</accession>
<feature type="transmembrane region" description="Helical" evidence="1">
    <location>
        <begin position="111"/>
        <end position="128"/>
    </location>
</feature>
<dbReference type="RefSeq" id="WP_012991334.1">
    <property type="nucleotide sequence ID" value="NC_013894.1"/>
</dbReference>
<dbReference type="AlphaFoldDB" id="D3SP40"/>
<feature type="transmembrane region" description="Helical" evidence="1">
    <location>
        <begin position="46"/>
        <end position="66"/>
    </location>
</feature>
<dbReference type="STRING" id="638303.Thal_0292"/>
<feature type="transmembrane region" description="Helical" evidence="1">
    <location>
        <begin position="12"/>
        <end position="34"/>
    </location>
</feature>
<feature type="transmembrane region" description="Helical" evidence="1">
    <location>
        <begin position="87"/>
        <end position="105"/>
    </location>
</feature>
<keyword evidence="3" id="KW-1185">Reference proteome</keyword>
<dbReference type="EMBL" id="CP001931">
    <property type="protein sequence ID" value="ADC88927.1"/>
    <property type="molecule type" value="Genomic_DNA"/>
</dbReference>
<dbReference type="Proteomes" id="UP000002043">
    <property type="component" value="Chromosome"/>
</dbReference>
<organism evidence="2 3">
    <name type="scientific">Thermocrinis albus (strain DSM 14484 / JCM 11386 / HI 11/12)</name>
    <dbReference type="NCBI Taxonomy" id="638303"/>
    <lineage>
        <taxon>Bacteria</taxon>
        <taxon>Pseudomonadati</taxon>
        <taxon>Aquificota</taxon>
        <taxon>Aquificia</taxon>
        <taxon>Aquificales</taxon>
        <taxon>Aquificaceae</taxon>
        <taxon>Thermocrinis</taxon>
    </lineage>
</organism>
<dbReference type="KEGG" id="tal:Thal_0292"/>
<name>D3SP40_THEAH</name>
<reference evidence="3" key="1">
    <citation type="journal article" date="2010" name="Stand. Genomic Sci.">
        <title>Complete genome sequence of Thermocrinis albus type strain (HI 11/12T).</title>
        <authorList>
            <person name="Wirth R."/>
            <person name="Sikorski J."/>
            <person name="Brambilla E."/>
            <person name="Misra M."/>
            <person name="Lapidus A."/>
            <person name="Copeland A."/>
            <person name="Nolan M."/>
            <person name="Lucas S."/>
            <person name="Chen F."/>
            <person name="Tice H."/>
            <person name="Cheng J.F."/>
            <person name="Han C."/>
            <person name="Detter J.C."/>
            <person name="Tapia R."/>
            <person name="Bruce D."/>
            <person name="Goodwin L."/>
            <person name="Pitluck S."/>
            <person name="Pati A."/>
            <person name="Anderson I."/>
            <person name="Ivanova N."/>
            <person name="Mavromatis K."/>
            <person name="Mikhailova N."/>
            <person name="Chen A."/>
            <person name="Palaniappan K."/>
            <person name="Bilek Y."/>
            <person name="Hader T."/>
            <person name="Land M."/>
            <person name="Hauser L."/>
            <person name="Chang Y.J."/>
            <person name="Jeffries C.D."/>
            <person name="Tindall B.J."/>
            <person name="Rohde M."/>
            <person name="Goker M."/>
            <person name="Bristow J."/>
            <person name="Eisen J.A."/>
            <person name="Markowitz V."/>
            <person name="Hugenholtz P."/>
            <person name="Kyrpides N.C."/>
            <person name="Klenk H.P."/>
        </authorList>
    </citation>
    <scope>NUCLEOTIDE SEQUENCE [LARGE SCALE GENOMIC DNA]</scope>
    <source>
        <strain evidence="3">DSM 14484 / JCM 11386 / HI 11/12</strain>
    </source>
</reference>
<keyword evidence="1" id="KW-1133">Transmembrane helix</keyword>
<protein>
    <submittedName>
        <fullName evidence="2">Uncharacterized protein</fullName>
    </submittedName>
</protein>
<keyword evidence="1" id="KW-0812">Transmembrane</keyword>
<sequence>MIKEYHRRIKKFHRAWIGFVSIVFLGSLPTYPFFRLPLHPNTKWGLTFLVVVLFFITFVAAVWIKGRVFPVEHQQDPLWNYTATRRYFWLFSLVSLPFFFSFLFYLIFPSLTLLTVGYILTIFGLIFLRPKEEDVL</sequence>
<evidence type="ECO:0000256" key="1">
    <source>
        <dbReference type="SAM" id="Phobius"/>
    </source>
</evidence>
<dbReference type="OrthoDB" id="15588at2"/>
<evidence type="ECO:0000313" key="2">
    <source>
        <dbReference type="EMBL" id="ADC88927.1"/>
    </source>
</evidence>
<keyword evidence="1" id="KW-0472">Membrane</keyword>
<dbReference type="HOGENOM" id="CLU_1884831_0_0_0"/>
<evidence type="ECO:0000313" key="3">
    <source>
        <dbReference type="Proteomes" id="UP000002043"/>
    </source>
</evidence>
<proteinExistence type="predicted"/>
<gene>
    <name evidence="2" type="ordered locus">Thal_0292</name>
</gene>